<organism evidence="2 3">
    <name type="scientific">Tropicimonas isoalkanivorans</name>
    <dbReference type="NCBI Taxonomy" id="441112"/>
    <lineage>
        <taxon>Bacteria</taxon>
        <taxon>Pseudomonadati</taxon>
        <taxon>Pseudomonadota</taxon>
        <taxon>Alphaproteobacteria</taxon>
        <taxon>Rhodobacterales</taxon>
        <taxon>Roseobacteraceae</taxon>
        <taxon>Tropicimonas</taxon>
    </lineage>
</organism>
<dbReference type="AlphaFoldDB" id="A0A1I1DPH8"/>
<dbReference type="RefSeq" id="WP_093358866.1">
    <property type="nucleotide sequence ID" value="NZ_FOLG01000001.1"/>
</dbReference>
<dbReference type="Pfam" id="PF19834">
    <property type="entry name" value="DUF6314"/>
    <property type="match status" value="1"/>
</dbReference>
<proteinExistence type="predicted"/>
<sequence>MAERPDVNLDSFEGLWRLERRIDDARSGHVLRLEGTATFSRAGEGLILEEKGTLIRPGSPPMTATRRYLWQADGAQIAVLFDDGRPFHRFHPSDAPKATHWCAPDDYRVHYDFTAWPTWSSLWRVDGPRKNYVMQSWYHPA</sequence>
<dbReference type="STRING" id="441112.SAMN04488094_101362"/>
<evidence type="ECO:0000259" key="1">
    <source>
        <dbReference type="Pfam" id="PF19834"/>
    </source>
</evidence>
<gene>
    <name evidence="2" type="ORF">SAMN04488094_101362</name>
</gene>
<evidence type="ECO:0000313" key="3">
    <source>
        <dbReference type="Proteomes" id="UP000198728"/>
    </source>
</evidence>
<accession>A0A1I1DPH8</accession>
<name>A0A1I1DPH8_9RHOB</name>
<reference evidence="2 3" key="1">
    <citation type="submission" date="2016-10" db="EMBL/GenBank/DDBJ databases">
        <authorList>
            <person name="de Groot N.N."/>
        </authorList>
    </citation>
    <scope>NUCLEOTIDE SEQUENCE [LARGE SCALE GENOMIC DNA]</scope>
    <source>
        <strain evidence="2 3">DSM 19548</strain>
    </source>
</reference>
<dbReference type="OrthoDB" id="7351979at2"/>
<dbReference type="EMBL" id="FOLG01000001">
    <property type="protein sequence ID" value="SFB76312.1"/>
    <property type="molecule type" value="Genomic_DNA"/>
</dbReference>
<dbReference type="InterPro" id="IPR045632">
    <property type="entry name" value="DUF6314"/>
</dbReference>
<evidence type="ECO:0000313" key="2">
    <source>
        <dbReference type="EMBL" id="SFB76312.1"/>
    </source>
</evidence>
<feature type="domain" description="DUF6314" evidence="1">
    <location>
        <begin position="12"/>
        <end position="139"/>
    </location>
</feature>
<keyword evidence="3" id="KW-1185">Reference proteome</keyword>
<protein>
    <recommendedName>
        <fullName evidence="1">DUF6314 domain-containing protein</fullName>
    </recommendedName>
</protein>
<dbReference type="Proteomes" id="UP000198728">
    <property type="component" value="Unassembled WGS sequence"/>
</dbReference>